<keyword evidence="4" id="KW-1185">Reference proteome</keyword>
<reference evidence="3 4" key="1">
    <citation type="submission" date="2020-08" db="EMBL/GenBank/DDBJ databases">
        <authorList>
            <person name="Liu C."/>
            <person name="Sun Q."/>
        </authorList>
    </citation>
    <scope>NUCLEOTIDE SEQUENCE [LARGE SCALE GENOMIC DNA]</scope>
    <source>
        <strain evidence="3 4">NSJ-4</strain>
    </source>
</reference>
<feature type="region of interest" description="Disordered" evidence="2">
    <location>
        <begin position="212"/>
        <end position="231"/>
    </location>
</feature>
<dbReference type="Gene3D" id="1.20.5.620">
    <property type="entry name" value="F1F0 ATP synthase subunit B, membrane domain"/>
    <property type="match status" value="1"/>
</dbReference>
<dbReference type="AlphaFoldDB" id="A0A7G9FP66"/>
<name>A0A7G9FP66_9FIRM</name>
<protein>
    <submittedName>
        <fullName evidence="3">Uncharacterized protein</fullName>
    </submittedName>
</protein>
<organism evidence="3 4">
    <name type="scientific">Wujia chipingensis</name>
    <dbReference type="NCBI Taxonomy" id="2763670"/>
    <lineage>
        <taxon>Bacteria</taxon>
        <taxon>Bacillati</taxon>
        <taxon>Bacillota</taxon>
        <taxon>Clostridia</taxon>
        <taxon>Lachnospirales</taxon>
        <taxon>Lachnospiraceae</taxon>
        <taxon>Wujia</taxon>
    </lineage>
</organism>
<feature type="coiled-coil region" evidence="1">
    <location>
        <begin position="64"/>
        <end position="91"/>
    </location>
</feature>
<accession>A0A7G9FP66</accession>
<gene>
    <name evidence="3" type="ORF">H9Q76_03405</name>
</gene>
<dbReference type="RefSeq" id="WP_021985646.1">
    <property type="nucleotide sequence ID" value="NZ_CP060632.1"/>
</dbReference>
<dbReference type="Proteomes" id="UP000515819">
    <property type="component" value="Chromosome"/>
</dbReference>
<keyword evidence="1" id="KW-0175">Coiled coil</keyword>
<evidence type="ECO:0000256" key="1">
    <source>
        <dbReference type="SAM" id="Coils"/>
    </source>
</evidence>
<sequence>MIEKGRTDQIIEQLIDSVENGQNVPFAPGKVSVNKEETIRLLRELENIVQGELKIYREVNDRKGKILTEAKKEAEEILTQAEQNASRIRVTKRMSTLPAFHPGDLEPEDREALRTAGDIYAASLIYTDEMLTEVNDLLADSYDLVKQQYAKMVETLEEKTRIVAENKAELMGNLKELSKEERYAQILELGQLLSNELYDEKNKVKLAAAKKKPVKLEYEEETGKEEKEQKS</sequence>
<evidence type="ECO:0000313" key="3">
    <source>
        <dbReference type="EMBL" id="QNM00348.1"/>
    </source>
</evidence>
<dbReference type="KEGG" id="wcp:H9Q76_03405"/>
<dbReference type="EMBL" id="CP060632">
    <property type="protein sequence ID" value="QNM00348.1"/>
    <property type="molecule type" value="Genomic_DNA"/>
</dbReference>
<proteinExistence type="predicted"/>
<evidence type="ECO:0000313" key="4">
    <source>
        <dbReference type="Proteomes" id="UP000515819"/>
    </source>
</evidence>
<evidence type="ECO:0000256" key="2">
    <source>
        <dbReference type="SAM" id="MobiDB-lite"/>
    </source>
</evidence>